<dbReference type="Proteomes" id="UP000285897">
    <property type="component" value="Unassembled WGS sequence"/>
</dbReference>
<dbReference type="EMBL" id="QSUZ01000008">
    <property type="protein sequence ID" value="RGN87729.1"/>
    <property type="molecule type" value="Genomic_DNA"/>
</dbReference>
<dbReference type="EMBL" id="QRJH01000006">
    <property type="protein sequence ID" value="RHH17487.1"/>
    <property type="molecule type" value="Genomic_DNA"/>
</dbReference>
<evidence type="ECO:0000313" key="6">
    <source>
        <dbReference type="EMBL" id="RGV63512.1"/>
    </source>
</evidence>
<reference evidence="18 19" key="2">
    <citation type="submission" date="2018-08" db="EMBL/GenBank/DDBJ databases">
        <title>A genome reference for cultivated species of the human gut microbiota.</title>
        <authorList>
            <person name="Zou Y."/>
            <person name="Xue W."/>
            <person name="Luo G."/>
        </authorList>
    </citation>
    <scope>NUCLEOTIDE SEQUENCE [LARGE SCALE GENOMIC DNA]</scope>
    <source>
        <strain evidence="6 21">AF14-23</strain>
        <strain evidence="5 22">AF29-2BH</strain>
        <strain evidence="13 28">AF37-6AC</strain>
        <strain evidence="12 26">AF39-4</strain>
        <strain evidence="11 24">AM18-2AC</strain>
        <strain evidence="10 25">AM22-9LB</strain>
        <strain evidence="9 23">AM27-32LB</strain>
        <strain evidence="8 27">AM29-25AC</strain>
        <strain evidence="7 20">AM37-4AC</strain>
        <strain evidence="4 18">OM03-6</strain>
        <strain evidence="3 19">OM06-11AA</strain>
    </source>
</reference>
<evidence type="ECO:0000313" key="17">
    <source>
        <dbReference type="Proteomes" id="UP000095413"/>
    </source>
</evidence>
<dbReference type="EMBL" id="QSJW01000005">
    <property type="protein sequence ID" value="RHE12471.1"/>
    <property type="molecule type" value="Genomic_DNA"/>
</dbReference>
<dbReference type="Proteomes" id="UP000284644">
    <property type="component" value="Unassembled WGS sequence"/>
</dbReference>
<dbReference type="GeneID" id="79804762"/>
<dbReference type="AlphaFoldDB" id="A0A174BJJ2"/>
<dbReference type="Proteomes" id="UP000284267">
    <property type="component" value="Unassembled WGS sequence"/>
</dbReference>
<organism evidence="1 16">
    <name type="scientific">Blautia obeum</name>
    <dbReference type="NCBI Taxonomy" id="40520"/>
    <lineage>
        <taxon>Bacteria</taxon>
        <taxon>Bacillati</taxon>
        <taxon>Bacillota</taxon>
        <taxon>Clostridia</taxon>
        <taxon>Lachnospirales</taxon>
        <taxon>Lachnospiraceae</taxon>
        <taxon>Blautia</taxon>
    </lineage>
</organism>
<evidence type="ECO:0000313" key="14">
    <source>
        <dbReference type="EMBL" id="RYT65872.1"/>
    </source>
</evidence>
<evidence type="ECO:0000313" key="24">
    <source>
        <dbReference type="Proteomes" id="UP000284024"/>
    </source>
</evidence>
<protein>
    <submittedName>
        <fullName evidence="3">DUF1292 domain-containing protein</fullName>
    </submittedName>
    <submittedName>
        <fullName evidence="1">Protein of uncharacterized function (DUF1292)</fullName>
    </submittedName>
</protein>
<dbReference type="EMBL" id="QRZI01000006">
    <property type="protein sequence ID" value="RGV63512.1"/>
    <property type="molecule type" value="Genomic_DNA"/>
</dbReference>
<dbReference type="EMBL" id="QSHL01000002">
    <property type="protein sequence ID" value="RHC09045.1"/>
    <property type="molecule type" value="Genomic_DNA"/>
</dbReference>
<dbReference type="EMBL" id="QRSS01000004">
    <property type="protein sequence ID" value="RGQ06566.1"/>
    <property type="molecule type" value="Genomic_DNA"/>
</dbReference>
<dbReference type="Proteomes" id="UP000284024">
    <property type="component" value="Unassembled WGS sequence"/>
</dbReference>
<evidence type="ECO:0000313" key="28">
    <source>
        <dbReference type="Proteomes" id="UP000285897"/>
    </source>
</evidence>
<reference evidence="16 17" key="1">
    <citation type="submission" date="2015-09" db="EMBL/GenBank/DDBJ databases">
        <authorList>
            <consortium name="Pathogen Informatics"/>
        </authorList>
    </citation>
    <scope>NUCLEOTIDE SEQUENCE [LARGE SCALE GENOMIC DNA]</scope>
    <source>
        <strain evidence="1 16">2789STDY5608837</strain>
        <strain evidence="2 17">2789STDY5834921</strain>
    </source>
</reference>
<evidence type="ECO:0000313" key="27">
    <source>
        <dbReference type="Proteomes" id="UP000284644"/>
    </source>
</evidence>
<keyword evidence="30" id="KW-1185">Reference proteome</keyword>
<dbReference type="OrthoDB" id="1934714at2"/>
<dbReference type="Proteomes" id="UP000284220">
    <property type="component" value="Unassembled WGS sequence"/>
</dbReference>
<dbReference type="EMBL" id="CZBA01000012">
    <property type="protein sequence ID" value="CUP67825.1"/>
    <property type="molecule type" value="Genomic_DNA"/>
</dbReference>
<gene>
    <name evidence="13" type="ORF">DW021_09015</name>
    <name evidence="12" type="ORF">DW040_15925</name>
    <name evidence="11" type="ORF">DW222_12565</name>
    <name evidence="10" type="ORF">DW272_11910</name>
    <name evidence="9" type="ORF">DW723_12580</name>
    <name evidence="8" type="ORF">DW767_08940</name>
    <name evidence="7" type="ORF">DW859_03385</name>
    <name evidence="6" type="ORF">DWW07_10415</name>
    <name evidence="5" type="ORF">DWZ12_05135</name>
    <name evidence="4" type="ORF">DXB38_08240</name>
    <name evidence="3" type="ORF">DXB81_11250</name>
    <name evidence="14" type="ORF">EAI82_11315</name>
    <name evidence="1" type="ORF">ERS852394_01298</name>
    <name evidence="2" type="ORF">ERS852533_02178</name>
    <name evidence="15" type="ORF">ROSSTS7063_02481</name>
</gene>
<name>A0A174BJJ2_9FIRM</name>
<dbReference type="EMBL" id="QRHZ01000006">
    <property type="protein sequence ID" value="RHG16353.1"/>
    <property type="molecule type" value="Genomic_DNA"/>
</dbReference>
<evidence type="ECO:0000313" key="3">
    <source>
        <dbReference type="EMBL" id="RGN03727.1"/>
    </source>
</evidence>
<evidence type="ECO:0000313" key="22">
    <source>
        <dbReference type="Proteomes" id="UP000283585"/>
    </source>
</evidence>
<dbReference type="Proteomes" id="UP000261105">
    <property type="component" value="Unassembled WGS sequence"/>
</dbReference>
<dbReference type="EMBL" id="QROS01000005">
    <property type="protein sequence ID" value="RHL47801.1"/>
    <property type="molecule type" value="Genomic_DNA"/>
</dbReference>
<evidence type="ECO:0000313" key="7">
    <source>
        <dbReference type="EMBL" id="RHC09045.1"/>
    </source>
</evidence>
<dbReference type="Proteomes" id="UP000293506">
    <property type="component" value="Unassembled WGS sequence"/>
</dbReference>
<dbReference type="Proteomes" id="UP000265828">
    <property type="component" value="Unassembled WGS sequence"/>
</dbReference>
<reference evidence="15 30" key="4">
    <citation type="submission" date="2019-07" db="EMBL/GenBank/DDBJ databases">
        <authorList>
            <person name="Hibberd C M."/>
            <person name="Gehrig L. J."/>
            <person name="Chang H.-W."/>
            <person name="Venkatesh S."/>
        </authorList>
    </citation>
    <scope>NUCLEOTIDE SEQUENCE [LARGE SCALE GENOMIC DNA]</scope>
    <source>
        <strain evidence="15">Ruminococcus_obeum_SSTS_Bg7063</strain>
    </source>
</reference>
<evidence type="ECO:0000313" key="16">
    <source>
        <dbReference type="Proteomes" id="UP000095409"/>
    </source>
</evidence>
<dbReference type="RefSeq" id="WP_005424787.1">
    <property type="nucleotide sequence ID" value="NZ_CABHNB010000038.1"/>
</dbReference>
<evidence type="ECO:0000313" key="26">
    <source>
        <dbReference type="Proteomes" id="UP000284267"/>
    </source>
</evidence>
<evidence type="ECO:0000313" key="18">
    <source>
        <dbReference type="Proteomes" id="UP000261105"/>
    </source>
</evidence>
<dbReference type="InterPro" id="IPR009711">
    <property type="entry name" value="UPF0473"/>
</dbReference>
<dbReference type="Proteomes" id="UP000283928">
    <property type="component" value="Unassembled WGS sequence"/>
</dbReference>
<evidence type="ECO:0000313" key="30">
    <source>
        <dbReference type="Proteomes" id="UP000409147"/>
    </source>
</evidence>
<accession>A0A174BJJ2</accession>
<dbReference type="EMBL" id="CABHNB010000038">
    <property type="protein sequence ID" value="VUX15559.1"/>
    <property type="molecule type" value="Genomic_DNA"/>
</dbReference>
<dbReference type="EMBL" id="CYZD01000005">
    <property type="protein sequence ID" value="CUO01231.1"/>
    <property type="molecule type" value="Genomic_DNA"/>
</dbReference>
<dbReference type="Proteomes" id="UP000409147">
    <property type="component" value="Unassembled WGS sequence"/>
</dbReference>
<evidence type="ECO:0000313" key="12">
    <source>
        <dbReference type="EMBL" id="RHK92918.1"/>
    </source>
</evidence>
<proteinExistence type="predicted"/>
<dbReference type="EMBL" id="QSUB01000005">
    <property type="protein sequence ID" value="RGN03727.1"/>
    <property type="molecule type" value="Genomic_DNA"/>
</dbReference>
<evidence type="ECO:0000313" key="20">
    <source>
        <dbReference type="Proteomes" id="UP000265808"/>
    </source>
</evidence>
<evidence type="ECO:0000313" key="19">
    <source>
        <dbReference type="Proteomes" id="UP000261222"/>
    </source>
</evidence>
<dbReference type="Proteomes" id="UP000095413">
    <property type="component" value="Unassembled WGS sequence"/>
</dbReference>
<evidence type="ECO:0000313" key="5">
    <source>
        <dbReference type="EMBL" id="RGQ06566.1"/>
    </source>
</evidence>
<evidence type="ECO:0000313" key="8">
    <source>
        <dbReference type="EMBL" id="RHE12471.1"/>
    </source>
</evidence>
<reference evidence="14 29" key="3">
    <citation type="journal article" date="2019" name="Science, e1252229">
        <title>Invertible promoters mediate bacterial phase variation, antibiotic resistance, and host adaptation in the gut.</title>
        <authorList>
            <person name="Jiang X."/>
            <person name="Hall A.B."/>
            <person name="Arthur T.D."/>
            <person name="Plichta D.R."/>
            <person name="Covington C.T."/>
            <person name="Poyet M."/>
            <person name="Crothers J."/>
            <person name="Moses P.L."/>
            <person name="Tolonen A.C."/>
            <person name="Vlamakis H."/>
            <person name="Alm E.J."/>
            <person name="Xavier R.J."/>
        </authorList>
    </citation>
    <scope>NUCLEOTIDE SEQUENCE [LARGE SCALE GENOMIC DNA]</scope>
    <source>
        <strain evidence="14">Af_0058</strain>
        <strain evidence="29">af_0058</strain>
    </source>
</reference>
<evidence type="ECO:0000313" key="25">
    <source>
        <dbReference type="Proteomes" id="UP000284220"/>
    </source>
</evidence>
<evidence type="ECO:0000313" key="15">
    <source>
        <dbReference type="EMBL" id="VUX15559.1"/>
    </source>
</evidence>
<sequence>MEKIRFQLADGTVEEFFIEEQTRIGGVSYLLVSDSMEDEASAYILKDVSKDTDPEACYEMLEDEDELQAVYKVFEQMLEDVDFEM</sequence>
<evidence type="ECO:0000313" key="1">
    <source>
        <dbReference type="EMBL" id="CUO01231.1"/>
    </source>
</evidence>
<dbReference type="EMBL" id="RCXQ01000010">
    <property type="protein sequence ID" value="RYT65872.1"/>
    <property type="molecule type" value="Genomic_DNA"/>
</dbReference>
<evidence type="ECO:0000313" key="11">
    <source>
        <dbReference type="EMBL" id="RHH17487.1"/>
    </source>
</evidence>
<dbReference type="Proteomes" id="UP000261222">
    <property type="component" value="Unassembled WGS sequence"/>
</dbReference>
<evidence type="ECO:0000313" key="9">
    <source>
        <dbReference type="EMBL" id="RHE72304.1"/>
    </source>
</evidence>
<dbReference type="Proteomes" id="UP000265808">
    <property type="component" value="Unassembled WGS sequence"/>
</dbReference>
<evidence type="ECO:0000313" key="21">
    <source>
        <dbReference type="Proteomes" id="UP000265828"/>
    </source>
</evidence>
<dbReference type="Pfam" id="PF06949">
    <property type="entry name" value="DUF1292"/>
    <property type="match status" value="1"/>
</dbReference>
<dbReference type="EMBL" id="QROE01000008">
    <property type="protein sequence ID" value="RHK92918.1"/>
    <property type="molecule type" value="Genomic_DNA"/>
</dbReference>
<evidence type="ECO:0000313" key="10">
    <source>
        <dbReference type="EMBL" id="RHG16353.1"/>
    </source>
</evidence>
<dbReference type="Proteomes" id="UP000095409">
    <property type="component" value="Unassembled WGS sequence"/>
</dbReference>
<dbReference type="EMBL" id="QSKO01000019">
    <property type="protein sequence ID" value="RHE72304.1"/>
    <property type="molecule type" value="Genomic_DNA"/>
</dbReference>
<evidence type="ECO:0000313" key="23">
    <source>
        <dbReference type="Proteomes" id="UP000283928"/>
    </source>
</evidence>
<dbReference type="Proteomes" id="UP000283585">
    <property type="component" value="Unassembled WGS sequence"/>
</dbReference>
<evidence type="ECO:0000313" key="29">
    <source>
        <dbReference type="Proteomes" id="UP000293506"/>
    </source>
</evidence>
<evidence type="ECO:0000313" key="2">
    <source>
        <dbReference type="EMBL" id="CUP67825.1"/>
    </source>
</evidence>
<evidence type="ECO:0000313" key="13">
    <source>
        <dbReference type="EMBL" id="RHL47801.1"/>
    </source>
</evidence>
<evidence type="ECO:0000313" key="4">
    <source>
        <dbReference type="EMBL" id="RGN87729.1"/>
    </source>
</evidence>